<keyword evidence="6" id="KW-0346">Stress response</keyword>
<dbReference type="Gene3D" id="3.40.50.1000">
    <property type="entry name" value="HAD superfamily/HAD-like"/>
    <property type="match status" value="2"/>
</dbReference>
<dbReference type="NCBIfam" id="TIGR00685">
    <property type="entry name" value="T6PP"/>
    <property type="match status" value="1"/>
</dbReference>
<reference evidence="9" key="1">
    <citation type="submission" date="2018-02" db="EMBL/GenBank/DDBJ databases">
        <authorList>
            <person name="Cohen D.B."/>
            <person name="Kent A.D."/>
        </authorList>
    </citation>
    <scope>NUCLEOTIDE SEQUENCE</scope>
</reference>
<dbReference type="InterPro" id="IPR044651">
    <property type="entry name" value="OTSB-like"/>
</dbReference>
<dbReference type="InterPro" id="IPR003337">
    <property type="entry name" value="Trehalose_PPase"/>
</dbReference>
<evidence type="ECO:0000256" key="6">
    <source>
        <dbReference type="ARBA" id="ARBA00023016"/>
    </source>
</evidence>
<gene>
    <name evidence="9" type="ORF">FSB_LOCUS33014</name>
</gene>
<sequence>MKATKGKRIVVFLDYDGTLSPIVDNPDLAVMSKEVKEFVKLSNVYYAGSHGMDIMAPPRPVKSSDGKHHNIALDKKGSEVRFQPAKKFMPAIQEIFTKLEEKTKKIQGARVEDNRFCISVHFRQVREEDYDMLEKKVKSVVENYPEFHLTEGKMVLEVRPSIEWNKGHALEYLLDTLGFSNSSTDVLPFYIGDDRTDEDAFKVIRSRGQGYPIIVSSIPKDTRALYSLHDPGEVLRFLLRLGRWRKESSSSRSLARFKD</sequence>
<dbReference type="SUPFAM" id="SSF56784">
    <property type="entry name" value="HAD-like"/>
    <property type="match status" value="1"/>
</dbReference>
<dbReference type="FunFam" id="3.30.70.1020:FF:000004">
    <property type="entry name" value="Trehalose 6-phosphate phosphatase"/>
    <property type="match status" value="1"/>
</dbReference>
<dbReference type="EMBL" id="OIVN01002623">
    <property type="protein sequence ID" value="SPD05132.1"/>
    <property type="molecule type" value="Genomic_DNA"/>
</dbReference>
<accession>A0A2N9GZF7</accession>
<comment type="cofactor">
    <cofactor evidence="2 8">
        <name>a divalent metal cation</name>
        <dbReference type="ChEBI" id="CHEBI:60240"/>
    </cofactor>
</comment>
<comment type="similarity">
    <text evidence="4 8">Belongs to the trehalose phosphatase family.</text>
</comment>
<evidence type="ECO:0000313" key="9">
    <source>
        <dbReference type="EMBL" id="SPD05132.1"/>
    </source>
</evidence>
<evidence type="ECO:0000256" key="8">
    <source>
        <dbReference type="RuleBase" id="RU361117"/>
    </source>
</evidence>
<proteinExistence type="inferred from homology"/>
<dbReference type="AlphaFoldDB" id="A0A2N9GZF7"/>
<organism evidence="9">
    <name type="scientific">Fagus sylvatica</name>
    <name type="common">Beechnut</name>
    <dbReference type="NCBI Taxonomy" id="28930"/>
    <lineage>
        <taxon>Eukaryota</taxon>
        <taxon>Viridiplantae</taxon>
        <taxon>Streptophyta</taxon>
        <taxon>Embryophyta</taxon>
        <taxon>Tracheophyta</taxon>
        <taxon>Spermatophyta</taxon>
        <taxon>Magnoliopsida</taxon>
        <taxon>eudicotyledons</taxon>
        <taxon>Gunneridae</taxon>
        <taxon>Pentapetalae</taxon>
        <taxon>rosids</taxon>
        <taxon>fabids</taxon>
        <taxon>Fagales</taxon>
        <taxon>Fagaceae</taxon>
        <taxon>Fagus</taxon>
    </lineage>
</organism>
<dbReference type="FunFam" id="3.40.50.1000:FF:000175">
    <property type="entry name" value="Trehalose 6-phosphate phosphatase"/>
    <property type="match status" value="1"/>
</dbReference>
<evidence type="ECO:0000256" key="3">
    <source>
        <dbReference type="ARBA" id="ARBA00005199"/>
    </source>
</evidence>
<evidence type="ECO:0000256" key="7">
    <source>
        <dbReference type="ARBA" id="ARBA00025274"/>
    </source>
</evidence>
<evidence type="ECO:0000256" key="1">
    <source>
        <dbReference type="ARBA" id="ARBA00000500"/>
    </source>
</evidence>
<dbReference type="InterPro" id="IPR023214">
    <property type="entry name" value="HAD_sf"/>
</dbReference>
<dbReference type="GO" id="GO:0005992">
    <property type="term" value="P:trehalose biosynthetic process"/>
    <property type="evidence" value="ECO:0007669"/>
    <property type="project" value="UniProtKB-UniPathway"/>
</dbReference>
<name>A0A2N9GZF7_FAGSY</name>
<protein>
    <recommendedName>
        <fullName evidence="8">Trehalose 6-phosphate phosphatase</fullName>
        <ecNumber evidence="8">3.1.3.12</ecNumber>
    </recommendedName>
</protein>
<dbReference type="GO" id="GO:0004805">
    <property type="term" value="F:trehalose-phosphatase activity"/>
    <property type="evidence" value="ECO:0007669"/>
    <property type="project" value="UniProtKB-EC"/>
</dbReference>
<comment type="catalytic activity">
    <reaction evidence="1 8">
        <text>alpha,alpha-trehalose 6-phosphate + H2O = alpha,alpha-trehalose + phosphate</text>
        <dbReference type="Rhea" id="RHEA:23420"/>
        <dbReference type="ChEBI" id="CHEBI:15377"/>
        <dbReference type="ChEBI" id="CHEBI:16551"/>
        <dbReference type="ChEBI" id="CHEBI:43474"/>
        <dbReference type="ChEBI" id="CHEBI:58429"/>
        <dbReference type="EC" id="3.1.3.12"/>
    </reaction>
</comment>
<dbReference type="PANTHER" id="PTHR43768">
    <property type="entry name" value="TREHALOSE 6-PHOSPHATE PHOSPHATASE"/>
    <property type="match status" value="1"/>
</dbReference>
<comment type="function">
    <text evidence="7">Removes the phosphate from trehalose 6-phosphate to produce free trehalose. Trehalose accumulation in plant may improve abiotic stress tolerance.</text>
</comment>
<dbReference type="UniPathway" id="UPA00299"/>
<dbReference type="PANTHER" id="PTHR43768:SF24">
    <property type="entry name" value="TREHALOSE 6-PHOSPHATE PHOSPHATASE"/>
    <property type="match status" value="1"/>
</dbReference>
<evidence type="ECO:0000256" key="5">
    <source>
        <dbReference type="ARBA" id="ARBA00022801"/>
    </source>
</evidence>
<evidence type="ECO:0000256" key="2">
    <source>
        <dbReference type="ARBA" id="ARBA00001968"/>
    </source>
</evidence>
<dbReference type="InterPro" id="IPR036412">
    <property type="entry name" value="HAD-like_sf"/>
</dbReference>
<dbReference type="EC" id="3.1.3.12" evidence="8"/>
<evidence type="ECO:0000256" key="4">
    <source>
        <dbReference type="ARBA" id="ARBA00008770"/>
    </source>
</evidence>
<comment type="pathway">
    <text evidence="3 8">Glycan biosynthesis; trehalose biosynthesis.</text>
</comment>
<keyword evidence="5 8" id="KW-0378">Hydrolase</keyword>
<dbReference type="Pfam" id="PF02358">
    <property type="entry name" value="Trehalose_PPase"/>
    <property type="match status" value="1"/>
</dbReference>